<feature type="compositionally biased region" description="Basic and acidic residues" evidence="1">
    <location>
        <begin position="1"/>
        <end position="12"/>
    </location>
</feature>
<dbReference type="EMBL" id="CAICTM010000890">
    <property type="protein sequence ID" value="CAB9517933.1"/>
    <property type="molecule type" value="Genomic_DNA"/>
</dbReference>
<feature type="region of interest" description="Disordered" evidence="1">
    <location>
        <begin position="1"/>
        <end position="35"/>
    </location>
</feature>
<evidence type="ECO:0000313" key="3">
    <source>
        <dbReference type="Proteomes" id="UP001153069"/>
    </source>
</evidence>
<gene>
    <name evidence="2" type="ORF">SEMRO_892_G216991.1</name>
</gene>
<proteinExistence type="predicted"/>
<evidence type="ECO:0000313" key="2">
    <source>
        <dbReference type="EMBL" id="CAB9517933.1"/>
    </source>
</evidence>
<protein>
    <submittedName>
        <fullName evidence="2">Uncharacterized protein</fullName>
    </submittedName>
</protein>
<name>A0A9N8HPD2_9STRA</name>
<dbReference type="AlphaFoldDB" id="A0A9N8HPD2"/>
<keyword evidence="3" id="KW-1185">Reference proteome</keyword>
<comment type="caution">
    <text evidence="2">The sequence shown here is derived from an EMBL/GenBank/DDBJ whole genome shotgun (WGS) entry which is preliminary data.</text>
</comment>
<dbReference type="Proteomes" id="UP001153069">
    <property type="component" value="Unassembled WGS sequence"/>
</dbReference>
<feature type="region of interest" description="Disordered" evidence="1">
    <location>
        <begin position="52"/>
        <end position="74"/>
    </location>
</feature>
<accession>A0A9N8HPD2</accession>
<evidence type="ECO:0000256" key="1">
    <source>
        <dbReference type="SAM" id="MobiDB-lite"/>
    </source>
</evidence>
<organism evidence="2 3">
    <name type="scientific">Seminavis robusta</name>
    <dbReference type="NCBI Taxonomy" id="568900"/>
    <lineage>
        <taxon>Eukaryota</taxon>
        <taxon>Sar</taxon>
        <taxon>Stramenopiles</taxon>
        <taxon>Ochrophyta</taxon>
        <taxon>Bacillariophyta</taxon>
        <taxon>Bacillariophyceae</taxon>
        <taxon>Bacillariophycidae</taxon>
        <taxon>Naviculales</taxon>
        <taxon>Naviculaceae</taxon>
        <taxon>Seminavis</taxon>
    </lineage>
</organism>
<sequence>MLSRSPSREQPHPTEVGIGRPFVPSPAPHSPGEMTNLSLHVSVHGISLPVQSYGNLKRGGEKSRQGTVPKKKKANSGLAIRFHGYGISGHELGINKRAKELEFVGSRET</sequence>
<reference evidence="2" key="1">
    <citation type="submission" date="2020-06" db="EMBL/GenBank/DDBJ databases">
        <authorList>
            <consortium name="Plant Systems Biology data submission"/>
        </authorList>
    </citation>
    <scope>NUCLEOTIDE SEQUENCE</scope>
    <source>
        <strain evidence="2">D6</strain>
    </source>
</reference>